<protein>
    <submittedName>
        <fullName evidence="2">DUF3618 domain-containing protein</fullName>
    </submittedName>
</protein>
<accession>A0A8J7LW55</accession>
<dbReference type="EMBL" id="JAEMHM010000013">
    <property type="protein sequence ID" value="MBJ6726344.1"/>
    <property type="molecule type" value="Genomic_DNA"/>
</dbReference>
<keyword evidence="1" id="KW-1133">Transmembrane helix</keyword>
<proteinExistence type="predicted"/>
<reference evidence="2" key="1">
    <citation type="submission" date="2020-12" db="EMBL/GenBank/DDBJ databases">
        <title>Geomonas sp. Red875, isolated from river sediment.</title>
        <authorList>
            <person name="Xu Z."/>
            <person name="Zhang Z."/>
            <person name="Masuda Y."/>
            <person name="Itoh H."/>
            <person name="Senoo K."/>
        </authorList>
    </citation>
    <scope>NUCLEOTIDE SEQUENCE</scope>
    <source>
        <strain evidence="2">Red875</strain>
    </source>
</reference>
<feature type="transmembrane region" description="Helical" evidence="1">
    <location>
        <begin position="74"/>
        <end position="92"/>
    </location>
</feature>
<sequence length="168" mass="18277">MGKIGDEMTTAGPETTDRIQEDIRDTESDISNTLHTIEDRLAPKNLVHDAADALKDYSIRGYVKVTEACRRRPVPAALIGAAAAAVVVGLAMRRPSKRARLVKKSAAILDALPKRIKRHPEQEVKRYVTLGRVAVTVASALATFLLRPRAAGGLHRLGHEGRFPATVK</sequence>
<comment type="caution">
    <text evidence="2">The sequence shown here is derived from an EMBL/GenBank/DDBJ whole genome shotgun (WGS) entry which is preliminary data.</text>
</comment>
<keyword evidence="3" id="KW-1185">Reference proteome</keyword>
<name>A0A8J7LW55_9BACT</name>
<keyword evidence="1" id="KW-0812">Transmembrane</keyword>
<gene>
    <name evidence="2" type="ORF">JFN93_16655</name>
</gene>
<dbReference type="RefSeq" id="WP_199385249.1">
    <property type="nucleotide sequence ID" value="NZ_JAEMHM010000013.1"/>
</dbReference>
<dbReference type="InterPro" id="IPR022062">
    <property type="entry name" value="DUF3618"/>
</dbReference>
<organism evidence="2 3">
    <name type="scientific">Geomesophilobacter sediminis</name>
    <dbReference type="NCBI Taxonomy" id="2798584"/>
    <lineage>
        <taxon>Bacteria</taxon>
        <taxon>Pseudomonadati</taxon>
        <taxon>Thermodesulfobacteriota</taxon>
        <taxon>Desulfuromonadia</taxon>
        <taxon>Geobacterales</taxon>
        <taxon>Geobacteraceae</taxon>
        <taxon>Geomesophilobacter</taxon>
    </lineage>
</organism>
<dbReference type="AlphaFoldDB" id="A0A8J7LW55"/>
<evidence type="ECO:0000256" key="1">
    <source>
        <dbReference type="SAM" id="Phobius"/>
    </source>
</evidence>
<keyword evidence="1" id="KW-0472">Membrane</keyword>
<dbReference type="Pfam" id="PF12277">
    <property type="entry name" value="DUF3618"/>
    <property type="match status" value="1"/>
</dbReference>
<dbReference type="Proteomes" id="UP000636888">
    <property type="component" value="Unassembled WGS sequence"/>
</dbReference>
<evidence type="ECO:0000313" key="3">
    <source>
        <dbReference type="Proteomes" id="UP000636888"/>
    </source>
</evidence>
<evidence type="ECO:0000313" key="2">
    <source>
        <dbReference type="EMBL" id="MBJ6726344.1"/>
    </source>
</evidence>